<evidence type="ECO:0000313" key="2">
    <source>
        <dbReference type="EMBL" id="NOV41083.1"/>
    </source>
</evidence>
<dbReference type="VEuPathDB" id="VectorBase:LOC119165295"/>
<dbReference type="EMBL" id="GHWJ01008346">
    <property type="protein sequence ID" value="NOV41083.1"/>
    <property type="molecule type" value="Transcribed_RNA"/>
</dbReference>
<feature type="chain" id="PRO_5026659671" evidence="1">
    <location>
        <begin position="20"/>
        <end position="287"/>
    </location>
</feature>
<accession>A0A6M2D4J5</accession>
<organism evidence="2">
    <name type="scientific">Rhipicephalus microplus</name>
    <name type="common">Cattle tick</name>
    <name type="synonym">Boophilus microplus</name>
    <dbReference type="NCBI Taxonomy" id="6941"/>
    <lineage>
        <taxon>Eukaryota</taxon>
        <taxon>Metazoa</taxon>
        <taxon>Ecdysozoa</taxon>
        <taxon>Arthropoda</taxon>
        <taxon>Chelicerata</taxon>
        <taxon>Arachnida</taxon>
        <taxon>Acari</taxon>
        <taxon>Parasitiformes</taxon>
        <taxon>Ixodida</taxon>
        <taxon>Ixodoidea</taxon>
        <taxon>Ixodidae</taxon>
        <taxon>Rhipicephalinae</taxon>
        <taxon>Rhipicephalus</taxon>
        <taxon>Boophilus</taxon>
    </lineage>
</organism>
<reference evidence="2" key="1">
    <citation type="submission" date="2019-09" db="EMBL/GenBank/DDBJ databases">
        <title>Organ-specific transcriptomic study of the physiology of the cattle tick, Rhipicephalus microplus.</title>
        <authorList>
            <person name="Tirloni L."/>
            <person name="Braz G."/>
            <person name="Gandara A.C.P."/>
            <person name="Sabadin G.A."/>
            <person name="da Silva R.M."/>
            <person name="Guizzo M.G."/>
            <person name="Machado J.A."/>
            <person name="Costa E.P."/>
            <person name="Gomes H.F."/>
            <person name="Moraes J."/>
            <person name="Mota M.B.S."/>
            <person name="Mesquita R.D."/>
            <person name="Alvarenga P.H."/>
            <person name="Alves F."/>
            <person name="Seixas A."/>
            <person name="da Fonseca R.N."/>
            <person name="Fogaca A."/>
            <person name="Logullo C."/>
            <person name="Tanaka A."/>
            <person name="Daffre S."/>
            <person name="Termignoni C."/>
            <person name="Vaz I.S.Jr."/>
            <person name="Oliveira P.L."/>
            <person name="Ribeiro J.M."/>
        </authorList>
    </citation>
    <scope>NUCLEOTIDE SEQUENCE</scope>
    <source>
        <strain evidence="2">Porto Alegre</strain>
    </source>
</reference>
<dbReference type="OrthoDB" id="10471537at2759"/>
<dbReference type="AlphaFoldDB" id="A0A6M2D4J5"/>
<keyword evidence="1" id="KW-0732">Signal</keyword>
<name>A0A6M2D4J5_RHIMP</name>
<protein>
    <submittedName>
        <fullName evidence="2">Putative conserved secreted protein salivary gland overexpressed</fullName>
    </submittedName>
</protein>
<proteinExistence type="predicted"/>
<feature type="signal peptide" evidence="1">
    <location>
        <begin position="1"/>
        <end position="19"/>
    </location>
</feature>
<sequence>MKPLNLVLFCVGCFYNAQATSSKNLQIPQRDLKWKDWRDALNENPKYKPYTPNETIGEGVLLRAVALYDSNFYENVKINEVEKHRRHANTGGTGNPVGQYFQTFFQEVQAYFNERFIMINITVESVTQMDNLTAYFEGPRRVIDGRKTLENITKYGDGQPKTNDTIFYLFTWPRKEGNSRRLFDEVNTAPPHRSGVSEVATNGTFCSNLTSAAFVRHKYKNYNIWSTVKATLTTFGSLHFIVFTEKDYQKMNETFIRCSRHSIPQFSGQKPNKPWPLEHRGGALFVL</sequence>
<evidence type="ECO:0000256" key="1">
    <source>
        <dbReference type="SAM" id="SignalP"/>
    </source>
</evidence>